<evidence type="ECO:0000256" key="2">
    <source>
        <dbReference type="SAM" id="Phobius"/>
    </source>
</evidence>
<sequence>MSRTGKDPNGQDDVDAIFGEIVADLRAEGVGARIDTERPDEPSSDDGPDEDHWLDGEDDTDRHEGRTGNHTGQEQSHPRPATSDWRASEVGWDETMLSDSDSVTDDDDEHFVPPEPPPLPKPSRSMGIVALFVVVGLVLLVAPHIIGIGVNVATPLGMLSLAAGLGFLLLRARDDNRPPGADPDNGAQV</sequence>
<feature type="transmembrane region" description="Helical" evidence="2">
    <location>
        <begin position="152"/>
        <end position="170"/>
    </location>
</feature>
<feature type="region of interest" description="Disordered" evidence="1">
    <location>
        <begin position="28"/>
        <end position="124"/>
    </location>
</feature>
<feature type="compositionally biased region" description="Basic and acidic residues" evidence="1">
    <location>
        <begin position="50"/>
        <end position="67"/>
    </location>
</feature>
<keyword evidence="2" id="KW-0472">Membrane</keyword>
<accession>A0ABW2C2P9</accession>
<evidence type="ECO:0000313" key="3">
    <source>
        <dbReference type="EMBL" id="MFC6869581.1"/>
    </source>
</evidence>
<evidence type="ECO:0000256" key="1">
    <source>
        <dbReference type="SAM" id="MobiDB-lite"/>
    </source>
</evidence>
<protein>
    <recommendedName>
        <fullName evidence="5">DUF308 domain-containing protein</fullName>
    </recommendedName>
</protein>
<feature type="transmembrane region" description="Helical" evidence="2">
    <location>
        <begin position="128"/>
        <end position="146"/>
    </location>
</feature>
<dbReference type="Proteomes" id="UP001596337">
    <property type="component" value="Unassembled WGS sequence"/>
</dbReference>
<gene>
    <name evidence="3" type="ORF">ACFQGD_20800</name>
</gene>
<evidence type="ECO:0000313" key="4">
    <source>
        <dbReference type="Proteomes" id="UP001596337"/>
    </source>
</evidence>
<organism evidence="3 4">
    <name type="scientific">Haloechinothrix salitolerans</name>
    <dbReference type="NCBI Taxonomy" id="926830"/>
    <lineage>
        <taxon>Bacteria</taxon>
        <taxon>Bacillati</taxon>
        <taxon>Actinomycetota</taxon>
        <taxon>Actinomycetes</taxon>
        <taxon>Pseudonocardiales</taxon>
        <taxon>Pseudonocardiaceae</taxon>
        <taxon>Haloechinothrix</taxon>
    </lineage>
</organism>
<name>A0ABW2C2P9_9PSEU</name>
<evidence type="ECO:0008006" key="5">
    <source>
        <dbReference type="Google" id="ProtNLM"/>
    </source>
</evidence>
<keyword evidence="2" id="KW-0812">Transmembrane</keyword>
<reference evidence="4" key="1">
    <citation type="journal article" date="2019" name="Int. J. Syst. Evol. Microbiol.">
        <title>The Global Catalogue of Microorganisms (GCM) 10K type strain sequencing project: providing services to taxonomists for standard genome sequencing and annotation.</title>
        <authorList>
            <consortium name="The Broad Institute Genomics Platform"/>
            <consortium name="The Broad Institute Genome Sequencing Center for Infectious Disease"/>
            <person name="Wu L."/>
            <person name="Ma J."/>
        </authorList>
    </citation>
    <scope>NUCLEOTIDE SEQUENCE [LARGE SCALE GENOMIC DNA]</scope>
    <source>
        <strain evidence="4">KCTC 32255</strain>
    </source>
</reference>
<keyword evidence="4" id="KW-1185">Reference proteome</keyword>
<proteinExistence type="predicted"/>
<comment type="caution">
    <text evidence="3">The sequence shown here is derived from an EMBL/GenBank/DDBJ whole genome shotgun (WGS) entry which is preliminary data.</text>
</comment>
<feature type="region of interest" description="Disordered" evidence="1">
    <location>
        <begin position="1"/>
        <end position="20"/>
    </location>
</feature>
<keyword evidence="2" id="KW-1133">Transmembrane helix</keyword>
<dbReference type="RefSeq" id="WP_345397310.1">
    <property type="nucleotide sequence ID" value="NZ_BAABLA010000027.1"/>
</dbReference>
<dbReference type="EMBL" id="JBHSXX010000001">
    <property type="protein sequence ID" value="MFC6869581.1"/>
    <property type="molecule type" value="Genomic_DNA"/>
</dbReference>